<dbReference type="PROSITE" id="PS50988">
    <property type="entry name" value="TROVE"/>
    <property type="match status" value="1"/>
</dbReference>
<dbReference type="Pfam" id="PF05731">
    <property type="entry name" value="TROVE"/>
    <property type="match status" value="1"/>
</dbReference>
<dbReference type="Pfam" id="PF25045">
    <property type="entry name" value="vWA_Ro60"/>
    <property type="match status" value="1"/>
</dbReference>
<protein>
    <submittedName>
        <fullName evidence="8">TROVE domain containing protein</fullName>
    </submittedName>
</protein>
<dbReference type="Gene3D" id="3.40.50.410">
    <property type="entry name" value="von Willebrand factor, type A domain"/>
    <property type="match status" value="1"/>
</dbReference>
<keyword evidence="3" id="KW-0963">Cytoplasm</keyword>
<proteinExistence type="inferred from homology"/>
<dbReference type="GO" id="GO:0046872">
    <property type="term" value="F:metal ion binding"/>
    <property type="evidence" value="ECO:0007669"/>
    <property type="project" value="UniProtKB-KW"/>
</dbReference>
<evidence type="ECO:0000256" key="2">
    <source>
        <dbReference type="ARBA" id="ARBA00007814"/>
    </source>
</evidence>
<dbReference type="SUPFAM" id="SSF53300">
    <property type="entry name" value="vWA-like"/>
    <property type="match status" value="1"/>
</dbReference>
<dbReference type="GO" id="GO:1990904">
    <property type="term" value="C:ribonucleoprotein complex"/>
    <property type="evidence" value="ECO:0007669"/>
    <property type="project" value="UniProtKB-KW"/>
</dbReference>
<dbReference type="InterPro" id="IPR040322">
    <property type="entry name" value="TROVE2"/>
</dbReference>
<evidence type="ECO:0000313" key="8">
    <source>
        <dbReference type="EMBL" id="CAB4164542.1"/>
    </source>
</evidence>
<sequence length="462" mass="52017">MTTTNFEGGKSTIVSPINQLRRVTLACLLWEDTFYVSGEKSTDIIDKLCAKLSCDDIAKVALECSTKGQLRHIPLYLIIQALKRPREANKQSILSDVIAAVCKRPDQMTDLVALYWKDGKKMLPHQMRKGLKKAFDRFDEYQLSKYNRDNAVKLRDVAFLTHIKAGKFIKRGKLYADLVNKTHYPQHTKSGYAVCALYQLEGKPGLQTPDTWEVRLSAGHDKKESFQELLEKGKMGKLAIIRNLRNMHEAGVSTDLIAKELMKRDRPLLPFQFIAAAKACPKFEAIVDLSMVQSMQELPKLKGLTLVLVDVSGSMKQSLSAKSQMTRQDAAAGLSMILAEVCEKYDIFSFSEQLVLVPPRKGMALRDAIFNSQRNSGTLLGSALTLIDTQMRKRDVNNAPAIDRIIVITDEQSSDRIPVMDIPLCYIMNVGTYQNGIENKGQWTIITGFSENTIDYIRELEQ</sequence>
<name>A0A6J5P0C3_9CAUD</name>
<evidence type="ECO:0000256" key="1">
    <source>
        <dbReference type="ARBA" id="ARBA00004496"/>
    </source>
</evidence>
<reference evidence="8" key="1">
    <citation type="submission" date="2020-04" db="EMBL/GenBank/DDBJ databases">
        <authorList>
            <person name="Chiriac C."/>
            <person name="Salcher M."/>
            <person name="Ghai R."/>
            <person name="Kavagutti S V."/>
        </authorList>
    </citation>
    <scope>NUCLEOTIDE SEQUENCE</scope>
</reference>
<dbReference type="InterPro" id="IPR036465">
    <property type="entry name" value="vWFA_dom_sf"/>
</dbReference>
<evidence type="ECO:0000256" key="4">
    <source>
        <dbReference type="ARBA" id="ARBA00022723"/>
    </source>
</evidence>
<dbReference type="InterPro" id="IPR037214">
    <property type="entry name" value="TROVE_dom_sf"/>
</dbReference>
<comment type="similarity">
    <text evidence="2">Belongs to the Ro 60 kDa family.</text>
</comment>
<evidence type="ECO:0000256" key="6">
    <source>
        <dbReference type="ARBA" id="ARBA00023274"/>
    </source>
</evidence>
<organism evidence="8">
    <name type="scientific">uncultured Caudovirales phage</name>
    <dbReference type="NCBI Taxonomy" id="2100421"/>
    <lineage>
        <taxon>Viruses</taxon>
        <taxon>Duplodnaviria</taxon>
        <taxon>Heunggongvirae</taxon>
        <taxon>Uroviricota</taxon>
        <taxon>Caudoviricetes</taxon>
        <taxon>Peduoviridae</taxon>
        <taxon>Maltschvirus</taxon>
        <taxon>Maltschvirus maltsch</taxon>
    </lineage>
</organism>
<dbReference type="InterPro" id="IPR008858">
    <property type="entry name" value="TROVE_dom"/>
</dbReference>
<evidence type="ECO:0000256" key="3">
    <source>
        <dbReference type="ARBA" id="ARBA00022490"/>
    </source>
</evidence>
<dbReference type="PANTHER" id="PTHR14202">
    <property type="entry name" value="60 KDA RIBONUCLEOPROTEIN SSA/RO"/>
    <property type="match status" value="1"/>
</dbReference>
<gene>
    <name evidence="8" type="ORF">UFOVP816_44</name>
</gene>
<keyword evidence="6" id="KW-0687">Ribonucleoprotein</keyword>
<accession>A0A6J5P0C3</accession>
<keyword evidence="4" id="KW-0479">Metal-binding</keyword>
<evidence type="ECO:0000259" key="7">
    <source>
        <dbReference type="PROSITE" id="PS50988"/>
    </source>
</evidence>
<dbReference type="PANTHER" id="PTHR14202:SF0">
    <property type="entry name" value="RNA-BINDING PROTEIN RO60"/>
    <property type="match status" value="1"/>
</dbReference>
<comment type="subcellular location">
    <subcellularLocation>
        <location evidence="1">Cytoplasm</location>
    </subcellularLocation>
</comment>
<dbReference type="EMBL" id="LR796759">
    <property type="protein sequence ID" value="CAB4164542.1"/>
    <property type="molecule type" value="Genomic_DNA"/>
</dbReference>
<dbReference type="InterPro" id="IPR056800">
    <property type="entry name" value="vWA_Ro60"/>
</dbReference>
<feature type="domain" description="TROVE" evidence="7">
    <location>
        <begin position="3"/>
        <end position="320"/>
    </location>
</feature>
<evidence type="ECO:0000256" key="5">
    <source>
        <dbReference type="ARBA" id="ARBA00022884"/>
    </source>
</evidence>
<dbReference type="GO" id="GO:0003723">
    <property type="term" value="F:RNA binding"/>
    <property type="evidence" value="ECO:0007669"/>
    <property type="project" value="UniProtKB-KW"/>
</dbReference>
<keyword evidence="5" id="KW-0694">RNA-binding</keyword>
<dbReference type="SUPFAM" id="SSF140864">
    <property type="entry name" value="TROVE domain-like"/>
    <property type="match status" value="1"/>
</dbReference>